<dbReference type="EMBL" id="VOBQ01000015">
    <property type="protein sequence ID" value="TWO69464.1"/>
    <property type="molecule type" value="Genomic_DNA"/>
</dbReference>
<feature type="compositionally biased region" description="Basic and acidic residues" evidence="1">
    <location>
        <begin position="171"/>
        <end position="180"/>
    </location>
</feature>
<dbReference type="AlphaFoldDB" id="A0A562ZMS0"/>
<proteinExistence type="predicted"/>
<dbReference type="OrthoDB" id="549764at2"/>
<evidence type="ECO:0000256" key="2">
    <source>
        <dbReference type="SAM" id="SignalP"/>
    </source>
</evidence>
<dbReference type="Proteomes" id="UP000318199">
    <property type="component" value="Unassembled WGS sequence"/>
</dbReference>
<protein>
    <submittedName>
        <fullName evidence="3">Uncharacterized protein</fullName>
    </submittedName>
</protein>
<feature type="compositionally biased region" description="Basic and acidic residues" evidence="1">
    <location>
        <begin position="250"/>
        <end position="268"/>
    </location>
</feature>
<keyword evidence="4" id="KW-1185">Reference proteome</keyword>
<name>A0A562ZMS0_9BURK</name>
<accession>A0A562ZMS0</accession>
<gene>
    <name evidence="3" type="ORF">FN976_19450</name>
</gene>
<dbReference type="RefSeq" id="WP_145894722.1">
    <property type="nucleotide sequence ID" value="NZ_VOBQ01000015.1"/>
</dbReference>
<comment type="caution">
    <text evidence="3">The sequence shown here is derived from an EMBL/GenBank/DDBJ whole genome shotgun (WGS) entry which is preliminary data.</text>
</comment>
<evidence type="ECO:0000313" key="3">
    <source>
        <dbReference type="EMBL" id="TWO69464.1"/>
    </source>
</evidence>
<feature type="chain" id="PRO_5022007555" evidence="2">
    <location>
        <begin position="25"/>
        <end position="268"/>
    </location>
</feature>
<feature type="region of interest" description="Disordered" evidence="1">
    <location>
        <begin position="145"/>
        <end position="180"/>
    </location>
</feature>
<evidence type="ECO:0000256" key="1">
    <source>
        <dbReference type="SAM" id="MobiDB-lite"/>
    </source>
</evidence>
<reference evidence="3 4" key="1">
    <citation type="submission" date="2019-07" db="EMBL/GenBank/DDBJ databases">
        <title>Caenimonas sedimenti sp. nov., isolated from activated sludge.</title>
        <authorList>
            <person name="Xu J."/>
        </authorList>
    </citation>
    <scope>NUCLEOTIDE SEQUENCE [LARGE SCALE GENOMIC DNA]</scope>
    <source>
        <strain evidence="3 4">HX-9-20</strain>
    </source>
</reference>
<organism evidence="3 4">
    <name type="scientific">Caenimonas sedimenti</name>
    <dbReference type="NCBI Taxonomy" id="2596921"/>
    <lineage>
        <taxon>Bacteria</taxon>
        <taxon>Pseudomonadati</taxon>
        <taxon>Pseudomonadota</taxon>
        <taxon>Betaproteobacteria</taxon>
        <taxon>Burkholderiales</taxon>
        <taxon>Comamonadaceae</taxon>
        <taxon>Caenimonas</taxon>
    </lineage>
</organism>
<feature type="signal peptide" evidence="2">
    <location>
        <begin position="1"/>
        <end position="24"/>
    </location>
</feature>
<keyword evidence="2" id="KW-0732">Signal</keyword>
<feature type="compositionally biased region" description="Basic and acidic residues" evidence="1">
    <location>
        <begin position="145"/>
        <end position="159"/>
    </location>
</feature>
<evidence type="ECO:0000313" key="4">
    <source>
        <dbReference type="Proteomes" id="UP000318199"/>
    </source>
</evidence>
<sequence length="268" mass="29329">MKSTVRTQVAVALALLAPLGAAIAAQPAVVIDRGIVHVQATFGGKAIVAPSQSLAIERFVLRQEGRIQPGEEVRYRLIGTPGGRATVDVPGVMRNVVMTESRPGVYLTTYVVRRDDNRDAFANATASLEKNGRRMSAKVDIVNDREFAGGDNRPRDERPPQITDLTPSNGDRVRERGRTEISATVKDEGSGIDRSTVVLRVDGRDVSKRIRFEGDEVRFRDDLRDGRHVAELSVRDRAGNATRTSWSFDVVDRGRGGNGRGDGEGRNR</sequence>
<feature type="region of interest" description="Disordered" evidence="1">
    <location>
        <begin position="249"/>
        <end position="268"/>
    </location>
</feature>